<dbReference type="RefSeq" id="WP_012870019.1">
    <property type="nucleotide sequence ID" value="NC_013522.1"/>
</dbReference>
<dbReference type="KEGG" id="tai:Taci_1277"/>
<dbReference type="EMBL" id="CP001818">
    <property type="protein sequence ID" value="ACZ19508.1"/>
    <property type="molecule type" value="Genomic_DNA"/>
</dbReference>
<dbReference type="PATRIC" id="fig|525903.6.peg.1278"/>
<dbReference type="HOGENOM" id="CLU_741117_0_0_0"/>
<evidence type="ECO:0000313" key="1">
    <source>
        <dbReference type="EMBL" id="ACZ19508.1"/>
    </source>
</evidence>
<dbReference type="eggNOG" id="COG3660">
    <property type="taxonomic scope" value="Bacteria"/>
</dbReference>
<name>D1B667_THEAS</name>
<reference evidence="1 2" key="1">
    <citation type="journal article" date="2009" name="Stand. Genomic Sci.">
        <title>Complete genome sequence of Thermanaerovibrio acidaminovorans type strain (Su883).</title>
        <authorList>
            <person name="Chovatia M."/>
            <person name="Sikorski J."/>
            <person name="Schroder M."/>
            <person name="Lapidus A."/>
            <person name="Nolan M."/>
            <person name="Tice H."/>
            <person name="Glavina Del Rio T."/>
            <person name="Copeland A."/>
            <person name="Cheng J.F."/>
            <person name="Lucas S."/>
            <person name="Chen F."/>
            <person name="Bruce D."/>
            <person name="Goodwin L."/>
            <person name="Pitluck S."/>
            <person name="Ivanova N."/>
            <person name="Mavromatis K."/>
            <person name="Ovchinnikova G."/>
            <person name="Pati A."/>
            <person name="Chen A."/>
            <person name="Palaniappan K."/>
            <person name="Land M."/>
            <person name="Hauser L."/>
            <person name="Chang Y.J."/>
            <person name="Jeffries C.D."/>
            <person name="Chain P."/>
            <person name="Saunders E."/>
            <person name="Detter J.C."/>
            <person name="Brettin T."/>
            <person name="Rohde M."/>
            <person name="Goker M."/>
            <person name="Spring S."/>
            <person name="Bristow J."/>
            <person name="Markowitz V."/>
            <person name="Hugenholtz P."/>
            <person name="Kyrpides N.C."/>
            <person name="Klenk H.P."/>
            <person name="Eisen J.A."/>
        </authorList>
    </citation>
    <scope>NUCLEOTIDE SEQUENCE [LARGE SCALE GENOMIC DNA]</scope>
    <source>
        <strain evidence="2">ATCC 49978 / DSM 6589 / Su883</strain>
    </source>
</reference>
<dbReference type="STRING" id="525903.Taci_1277"/>
<evidence type="ECO:0000313" key="2">
    <source>
        <dbReference type="Proteomes" id="UP000002030"/>
    </source>
</evidence>
<dbReference type="Proteomes" id="UP000002030">
    <property type="component" value="Chromosome"/>
</dbReference>
<accession>D1B667</accession>
<gene>
    <name evidence="1" type="ordered locus">Taci_1277</name>
</gene>
<dbReference type="InterPro" id="IPR009367">
    <property type="entry name" value="Elm1-like"/>
</dbReference>
<dbReference type="AlphaFoldDB" id="D1B667"/>
<protein>
    <recommendedName>
        <fullName evidence="3">Nucleoside-diphosphate-sugar epimerase-like protein</fullName>
    </recommendedName>
</protein>
<dbReference type="Pfam" id="PF06258">
    <property type="entry name" value="Mito_fiss_Elm1"/>
    <property type="match status" value="1"/>
</dbReference>
<proteinExistence type="predicted"/>
<dbReference type="OrthoDB" id="1865at2"/>
<sequence length="395" mass="42967">MGLTARLLILSDGVAGHVNQSRGIALWLGRALADRDISLRVEEREVPRLGGVSLARARLSSLFLRSGGRRRSREWLGAFGGELYRAFGGNPVLGGRVVVLSAGSRCAPYNLALGVLLGAVSVTVMTPSLLGLDPFDYAIVPEHDHPPRRSNVFPTLGAPNSVDPGALEAEGRALGDLFPPRSVRRWGLLVGGDDRNYRVTPRWIRREVGVLLRRAEAFGADLYVTTSRRTSREAEEELGRLLKGSGAVRMYLPAGRCSGNPVPGMLGLCTRIFCTEDSVSMVSEAATAGHRVVLMRVERPGGLRQGLSRLSRRAAAAGLAPGGAVFGSSRFDELFSALRREGRIEEWGLWKREMPMVDGQGRPVIPEDPGRVWGFNEARRSAEWLAGKLVFRWGV</sequence>
<dbReference type="EnsemblBacteria" id="ACZ19508">
    <property type="protein sequence ID" value="ACZ19508"/>
    <property type="gene ID" value="Taci_1277"/>
</dbReference>
<organism evidence="1 2">
    <name type="scientific">Thermanaerovibrio acidaminovorans (strain ATCC 49978 / DSM 6589 / Su883)</name>
    <name type="common">Selenomonas acidaminovorans</name>
    <dbReference type="NCBI Taxonomy" id="525903"/>
    <lineage>
        <taxon>Bacteria</taxon>
        <taxon>Thermotogati</taxon>
        <taxon>Synergistota</taxon>
        <taxon>Synergistia</taxon>
        <taxon>Synergistales</taxon>
        <taxon>Synergistaceae</taxon>
        <taxon>Thermanaerovibrio</taxon>
    </lineage>
</organism>
<keyword evidence="2" id="KW-1185">Reference proteome</keyword>
<evidence type="ECO:0008006" key="3">
    <source>
        <dbReference type="Google" id="ProtNLM"/>
    </source>
</evidence>